<dbReference type="AlphaFoldDB" id="A0ABD6G4Y9"/>
<protein>
    <submittedName>
        <fullName evidence="1">DUF4160 domain-containing protein</fullName>
    </submittedName>
</protein>
<sequence length="82" mass="9492">MTPVLLRHGPYKFFFYSNEGNPREPIHVHVRSAHGEAKIWLEPTIGLSESFGFNSRELSAIIKIVIDNRAAFTRAWREYFGN</sequence>
<accession>A0ABD6G4Y9</accession>
<name>A0ABD6G4Y9_AGRVI</name>
<dbReference type="Pfam" id="PF13711">
    <property type="entry name" value="DUF4160"/>
    <property type="match status" value="1"/>
</dbReference>
<dbReference type="RefSeq" id="WP_081344160.1">
    <property type="nucleotide sequence ID" value="NZ_MBEV02000001.1"/>
</dbReference>
<dbReference type="Proteomes" id="UP000175993">
    <property type="component" value="Unassembled WGS sequence"/>
</dbReference>
<dbReference type="InterPro" id="IPR025427">
    <property type="entry name" value="DUF4160"/>
</dbReference>
<evidence type="ECO:0000313" key="2">
    <source>
        <dbReference type="Proteomes" id="UP000175993"/>
    </source>
</evidence>
<organism evidence="1 2">
    <name type="scientific">Agrobacterium vitis</name>
    <name type="common">Rhizobium vitis</name>
    <dbReference type="NCBI Taxonomy" id="373"/>
    <lineage>
        <taxon>Bacteria</taxon>
        <taxon>Pseudomonadati</taxon>
        <taxon>Pseudomonadota</taxon>
        <taxon>Alphaproteobacteria</taxon>
        <taxon>Hyphomicrobiales</taxon>
        <taxon>Rhizobiaceae</taxon>
        <taxon>Rhizobium/Agrobacterium group</taxon>
        <taxon>Agrobacterium</taxon>
    </lineage>
</organism>
<reference evidence="1 2" key="1">
    <citation type="submission" date="2019-11" db="EMBL/GenBank/DDBJ databases">
        <title>Whole-genome sequencing of Allorhizobium vitis.</title>
        <authorList>
            <person name="Gan H.M."/>
            <person name="Savka M.A."/>
        </authorList>
    </citation>
    <scope>NUCLEOTIDE SEQUENCE [LARGE SCALE GENOMIC DNA]</scope>
    <source>
        <strain evidence="1 2">AB4</strain>
    </source>
</reference>
<evidence type="ECO:0000313" key="1">
    <source>
        <dbReference type="EMBL" id="MUP03733.1"/>
    </source>
</evidence>
<gene>
    <name evidence="1" type="ORF">BBI04_002700</name>
</gene>
<comment type="caution">
    <text evidence="1">The sequence shown here is derived from an EMBL/GenBank/DDBJ whole genome shotgun (WGS) entry which is preliminary data.</text>
</comment>
<proteinExistence type="predicted"/>
<dbReference type="EMBL" id="MBEV02000001">
    <property type="protein sequence ID" value="MUP03733.1"/>
    <property type="molecule type" value="Genomic_DNA"/>
</dbReference>